<dbReference type="InterPro" id="IPR003439">
    <property type="entry name" value="ABC_transporter-like_ATP-bd"/>
</dbReference>
<dbReference type="PROSITE" id="PS50893">
    <property type="entry name" value="ABC_TRANSPORTER_2"/>
    <property type="match status" value="1"/>
</dbReference>
<dbReference type="PANTHER" id="PTHR42939">
    <property type="entry name" value="ABC TRANSPORTER ATP-BINDING PROTEIN ALBC-RELATED"/>
    <property type="match status" value="1"/>
</dbReference>
<comment type="caution">
    <text evidence="5">The sequence shown here is derived from an EMBL/GenBank/DDBJ whole genome shotgun (WGS) entry which is preliminary data.</text>
</comment>
<keyword evidence="2" id="KW-0547">Nucleotide-binding</keyword>
<evidence type="ECO:0000256" key="1">
    <source>
        <dbReference type="ARBA" id="ARBA00022448"/>
    </source>
</evidence>
<name>B4DB43_9BACT</name>
<dbReference type="GO" id="GO:0016887">
    <property type="term" value="F:ATP hydrolysis activity"/>
    <property type="evidence" value="ECO:0007669"/>
    <property type="project" value="InterPro"/>
</dbReference>
<protein>
    <submittedName>
        <fullName evidence="5">ABC transporter-related protein</fullName>
    </submittedName>
</protein>
<evidence type="ECO:0000256" key="3">
    <source>
        <dbReference type="ARBA" id="ARBA00022840"/>
    </source>
</evidence>
<evidence type="ECO:0000259" key="4">
    <source>
        <dbReference type="PROSITE" id="PS50893"/>
    </source>
</evidence>
<dbReference type="Proteomes" id="UP000005824">
    <property type="component" value="Unassembled WGS sequence"/>
</dbReference>
<keyword evidence="1" id="KW-0813">Transport</keyword>
<dbReference type="EMBL" id="ABVL01000035">
    <property type="protein sequence ID" value="EDY16321.1"/>
    <property type="molecule type" value="Genomic_DNA"/>
</dbReference>
<organism evidence="5 6">
    <name type="scientific">Chthoniobacter flavus Ellin428</name>
    <dbReference type="NCBI Taxonomy" id="497964"/>
    <lineage>
        <taxon>Bacteria</taxon>
        <taxon>Pseudomonadati</taxon>
        <taxon>Verrucomicrobiota</taxon>
        <taxon>Spartobacteria</taxon>
        <taxon>Chthoniobacterales</taxon>
        <taxon>Chthoniobacteraceae</taxon>
        <taxon>Chthoniobacter</taxon>
    </lineage>
</organism>
<dbReference type="Gene3D" id="3.40.50.300">
    <property type="entry name" value="P-loop containing nucleotide triphosphate hydrolases"/>
    <property type="match status" value="1"/>
</dbReference>
<keyword evidence="6" id="KW-1185">Reference proteome</keyword>
<dbReference type="STRING" id="497964.CfE428DRAFT_6134"/>
<evidence type="ECO:0000313" key="6">
    <source>
        <dbReference type="Proteomes" id="UP000005824"/>
    </source>
</evidence>
<dbReference type="InParanoid" id="B4DB43"/>
<dbReference type="InterPro" id="IPR051782">
    <property type="entry name" value="ABC_Transporter_VariousFunc"/>
</dbReference>
<dbReference type="AlphaFoldDB" id="B4DB43"/>
<evidence type="ECO:0000313" key="5">
    <source>
        <dbReference type="EMBL" id="EDY16321.1"/>
    </source>
</evidence>
<keyword evidence="3" id="KW-0067">ATP-binding</keyword>
<dbReference type="Pfam" id="PF00005">
    <property type="entry name" value="ABC_tran"/>
    <property type="match status" value="1"/>
</dbReference>
<sequence length="305" mass="33947">MNPVIEIQKMSCRFGNVEAVRNLTLEVPVGSVYAFLGTNGAGKTTTIKTLLNLLQPSAGTARIFGVDSTHLGPPELARIGYVSENQQLPEKLNVQQMIDYCRALYANWDDALCRRLVERFALPMNRPIRGFSRGMKTKAALLVSLAYRPELLLMDEPFAGLDPLVRDDLVQGMLELSEQENWTVFISSHDIDEVERLADHVGMIDNGVLTLSESSDSLRTRFRRVDAIFAEGPPPTPDLFKDALSSEISGLSARWIENHYTDDEELGARIRSRFPNCQAWSSSPLALRDAFVALTRAQRATPPAL</sequence>
<proteinExistence type="predicted"/>
<accession>B4DB43</accession>
<dbReference type="GO" id="GO:0005524">
    <property type="term" value="F:ATP binding"/>
    <property type="evidence" value="ECO:0007669"/>
    <property type="project" value="UniProtKB-KW"/>
</dbReference>
<dbReference type="InterPro" id="IPR003593">
    <property type="entry name" value="AAA+_ATPase"/>
</dbReference>
<dbReference type="eggNOG" id="COG1131">
    <property type="taxonomic scope" value="Bacteria"/>
</dbReference>
<dbReference type="CDD" id="cd03230">
    <property type="entry name" value="ABC_DR_subfamily_A"/>
    <property type="match status" value="1"/>
</dbReference>
<dbReference type="SMART" id="SM00382">
    <property type="entry name" value="AAA"/>
    <property type="match status" value="1"/>
</dbReference>
<dbReference type="SUPFAM" id="SSF52540">
    <property type="entry name" value="P-loop containing nucleoside triphosphate hydrolases"/>
    <property type="match status" value="1"/>
</dbReference>
<dbReference type="InterPro" id="IPR027417">
    <property type="entry name" value="P-loop_NTPase"/>
</dbReference>
<feature type="domain" description="ABC transporter" evidence="4">
    <location>
        <begin position="5"/>
        <end position="231"/>
    </location>
</feature>
<dbReference type="PANTHER" id="PTHR42939:SF1">
    <property type="entry name" value="ABC TRANSPORTER ATP-BINDING PROTEIN ALBC-RELATED"/>
    <property type="match status" value="1"/>
</dbReference>
<gene>
    <name evidence="5" type="ORF">CfE428DRAFT_6134</name>
</gene>
<reference evidence="5 6" key="1">
    <citation type="journal article" date="2011" name="J. Bacteriol.">
        <title>Genome sequence of Chthoniobacter flavus Ellin428, an aerobic heterotrophic soil bacterium.</title>
        <authorList>
            <person name="Kant R."/>
            <person name="van Passel M.W."/>
            <person name="Palva A."/>
            <person name="Lucas S."/>
            <person name="Lapidus A."/>
            <person name="Glavina Del Rio T."/>
            <person name="Dalin E."/>
            <person name="Tice H."/>
            <person name="Bruce D."/>
            <person name="Goodwin L."/>
            <person name="Pitluck S."/>
            <person name="Larimer F.W."/>
            <person name="Land M.L."/>
            <person name="Hauser L."/>
            <person name="Sangwan P."/>
            <person name="de Vos W.M."/>
            <person name="Janssen P.H."/>
            <person name="Smidt H."/>
        </authorList>
    </citation>
    <scope>NUCLEOTIDE SEQUENCE [LARGE SCALE GENOMIC DNA]</scope>
    <source>
        <strain evidence="5 6">Ellin428</strain>
    </source>
</reference>
<evidence type="ECO:0000256" key="2">
    <source>
        <dbReference type="ARBA" id="ARBA00022741"/>
    </source>
</evidence>
<dbReference type="RefSeq" id="WP_006983453.1">
    <property type="nucleotide sequence ID" value="NZ_ABVL01000035.1"/>
</dbReference>